<sequence>MNPYLKRMKELEDEEVMRKICRATVPSLEAAASAYASLYPAIGSSITTTLGSLFRPDVLLSRVRSNSAPPKSASHDQELQPIPQAVTVLPVYEFMAGNAIFRRTLLSDLDSLSTCQSSWIGTFLTLTSWILTNASSSSSGRTLSYASLVLEMILVLMEDEHCMDILTSRIASNVQLCSQRQPRLPALPPGRPLLCDILDCCNLWLRHNLHRRLATQSYSKCVWICHRIVWYLQRERIRLDYHWKELWVSVIGLFSFVATKFDTLITTGGIGQLILDGLALFEAAIVAAEAYLPSAHAVHELVYELVRNSTILEKQEGILKSLEVPPHKEEALRYIVDVTSYYNKKISATGANLKAASDAMRIIVQEVERNGLHRPENAAEKEPRLRAEEVLDFARYACGDTLAGA</sequence>
<accession>A0A4Y7TXJ4</accession>
<dbReference type="SMART" id="SM01158">
    <property type="entry name" value="DUF1741"/>
    <property type="match status" value="1"/>
</dbReference>
<dbReference type="OrthoDB" id="2012278at2759"/>
<gene>
    <name evidence="6" type="ORF">FA13DRAFT_1751440</name>
</gene>
<dbReference type="PANTHER" id="PTHR13608">
    <property type="entry name" value="ARMADILLO-LIKE HELICAL DOMAIN-CONTAINING PROTEIN 3"/>
    <property type="match status" value="1"/>
</dbReference>
<organism evidence="6 7">
    <name type="scientific">Coprinellus micaceus</name>
    <name type="common">Glistening ink-cap mushroom</name>
    <name type="synonym">Coprinus micaceus</name>
    <dbReference type="NCBI Taxonomy" id="71717"/>
    <lineage>
        <taxon>Eukaryota</taxon>
        <taxon>Fungi</taxon>
        <taxon>Dikarya</taxon>
        <taxon>Basidiomycota</taxon>
        <taxon>Agaricomycotina</taxon>
        <taxon>Agaricomycetes</taxon>
        <taxon>Agaricomycetidae</taxon>
        <taxon>Agaricales</taxon>
        <taxon>Agaricineae</taxon>
        <taxon>Psathyrellaceae</taxon>
        <taxon>Coprinellus</taxon>
    </lineage>
</organism>
<dbReference type="AlphaFoldDB" id="A0A4Y7TXJ4"/>
<dbReference type="STRING" id="71717.A0A4Y7TXJ4"/>
<evidence type="ECO:0000256" key="4">
    <source>
        <dbReference type="ARBA" id="ARBA00023136"/>
    </source>
</evidence>
<evidence type="ECO:0000313" key="6">
    <source>
        <dbReference type="EMBL" id="TEB38887.1"/>
    </source>
</evidence>
<evidence type="ECO:0000256" key="1">
    <source>
        <dbReference type="ARBA" id="ARBA00004370"/>
    </source>
</evidence>
<keyword evidence="3" id="KW-1133">Transmembrane helix</keyword>
<proteinExistence type="predicted"/>
<dbReference type="InterPro" id="IPR013636">
    <property type="entry name" value="ARMH3_C"/>
</dbReference>
<protein>
    <recommendedName>
        <fullName evidence="5">Armadillo-like helical domain-containing protein</fullName>
    </recommendedName>
</protein>
<reference evidence="6 7" key="1">
    <citation type="journal article" date="2019" name="Nat. Ecol. Evol.">
        <title>Megaphylogeny resolves global patterns of mushroom evolution.</title>
        <authorList>
            <person name="Varga T."/>
            <person name="Krizsan K."/>
            <person name="Foldi C."/>
            <person name="Dima B."/>
            <person name="Sanchez-Garcia M."/>
            <person name="Sanchez-Ramirez S."/>
            <person name="Szollosi G.J."/>
            <person name="Szarkandi J.G."/>
            <person name="Papp V."/>
            <person name="Albert L."/>
            <person name="Andreopoulos W."/>
            <person name="Angelini C."/>
            <person name="Antonin V."/>
            <person name="Barry K.W."/>
            <person name="Bougher N.L."/>
            <person name="Buchanan P."/>
            <person name="Buyck B."/>
            <person name="Bense V."/>
            <person name="Catcheside P."/>
            <person name="Chovatia M."/>
            <person name="Cooper J."/>
            <person name="Damon W."/>
            <person name="Desjardin D."/>
            <person name="Finy P."/>
            <person name="Geml J."/>
            <person name="Haridas S."/>
            <person name="Hughes K."/>
            <person name="Justo A."/>
            <person name="Karasinski D."/>
            <person name="Kautmanova I."/>
            <person name="Kiss B."/>
            <person name="Kocsube S."/>
            <person name="Kotiranta H."/>
            <person name="LaButti K.M."/>
            <person name="Lechner B.E."/>
            <person name="Liimatainen K."/>
            <person name="Lipzen A."/>
            <person name="Lukacs Z."/>
            <person name="Mihaltcheva S."/>
            <person name="Morgado L.N."/>
            <person name="Niskanen T."/>
            <person name="Noordeloos M.E."/>
            <person name="Ohm R.A."/>
            <person name="Ortiz-Santana B."/>
            <person name="Ovrebo C."/>
            <person name="Racz N."/>
            <person name="Riley R."/>
            <person name="Savchenko A."/>
            <person name="Shiryaev A."/>
            <person name="Soop K."/>
            <person name="Spirin V."/>
            <person name="Szebenyi C."/>
            <person name="Tomsovsky M."/>
            <person name="Tulloss R.E."/>
            <person name="Uehling J."/>
            <person name="Grigoriev I.V."/>
            <person name="Vagvolgyi C."/>
            <person name="Papp T."/>
            <person name="Martin F.M."/>
            <person name="Miettinen O."/>
            <person name="Hibbett D.S."/>
            <person name="Nagy L.G."/>
        </authorList>
    </citation>
    <scope>NUCLEOTIDE SEQUENCE [LARGE SCALE GENOMIC DNA]</scope>
    <source>
        <strain evidence="6 7">FP101781</strain>
    </source>
</reference>
<keyword evidence="4" id="KW-0472">Membrane</keyword>
<name>A0A4Y7TXJ4_COPMI</name>
<dbReference type="Proteomes" id="UP000298030">
    <property type="component" value="Unassembled WGS sequence"/>
</dbReference>
<feature type="domain" description="Armadillo-like helical" evidence="5">
    <location>
        <begin position="185"/>
        <end position="405"/>
    </location>
</feature>
<dbReference type="PANTHER" id="PTHR13608:SF3">
    <property type="entry name" value="ARMADILLO-LIKE HELICAL DOMAIN-CONTAINING PROTEIN 3"/>
    <property type="match status" value="1"/>
</dbReference>
<keyword evidence="2" id="KW-0812">Transmembrane</keyword>
<evidence type="ECO:0000256" key="3">
    <source>
        <dbReference type="ARBA" id="ARBA00022989"/>
    </source>
</evidence>
<dbReference type="EMBL" id="QPFP01000002">
    <property type="protein sequence ID" value="TEB38887.1"/>
    <property type="molecule type" value="Genomic_DNA"/>
</dbReference>
<evidence type="ECO:0000259" key="5">
    <source>
        <dbReference type="SMART" id="SM01158"/>
    </source>
</evidence>
<dbReference type="GO" id="GO:0016020">
    <property type="term" value="C:membrane"/>
    <property type="evidence" value="ECO:0007669"/>
    <property type="project" value="UniProtKB-SubCell"/>
</dbReference>
<keyword evidence="7" id="KW-1185">Reference proteome</keyword>
<comment type="subcellular location">
    <subcellularLocation>
        <location evidence="1">Membrane</location>
    </subcellularLocation>
</comment>
<evidence type="ECO:0000256" key="2">
    <source>
        <dbReference type="ARBA" id="ARBA00022692"/>
    </source>
</evidence>
<dbReference type="InterPro" id="IPR039868">
    <property type="entry name" value="ARMD3-like"/>
</dbReference>
<evidence type="ECO:0000313" key="7">
    <source>
        <dbReference type="Proteomes" id="UP000298030"/>
    </source>
</evidence>
<comment type="caution">
    <text evidence="6">The sequence shown here is derived from an EMBL/GenBank/DDBJ whole genome shotgun (WGS) entry which is preliminary data.</text>
</comment>
<dbReference type="GO" id="GO:0005829">
    <property type="term" value="C:cytosol"/>
    <property type="evidence" value="ECO:0007669"/>
    <property type="project" value="TreeGrafter"/>
</dbReference>
<dbReference type="Pfam" id="PF08427">
    <property type="entry name" value="ARMH3_C"/>
    <property type="match status" value="1"/>
</dbReference>